<evidence type="ECO:0000313" key="1">
    <source>
        <dbReference type="EMBL" id="KAH7909690.1"/>
    </source>
</evidence>
<evidence type="ECO:0000313" key="2">
    <source>
        <dbReference type="Proteomes" id="UP000790377"/>
    </source>
</evidence>
<accession>A0ACB8A8G7</accession>
<keyword evidence="2" id="KW-1185">Reference proteome</keyword>
<dbReference type="Proteomes" id="UP000790377">
    <property type="component" value="Unassembled WGS sequence"/>
</dbReference>
<gene>
    <name evidence="1" type="ORF">BJ138DRAFT_1114749</name>
</gene>
<sequence length="149" mass="17262">MSCTSTNNTTELKQMSSQTAIRLPQPWELDPSWKAPPVIDLTDPRPDDETAIRFQLVEGITGRLMSLPIYSLYTLEFFYADGTRVKDTPRLRVYDVKEKPVYMPTFGEIVKGGYTTHTYTILPERAYEVYYDNVLRKKISFPRTLLVEL</sequence>
<proteinExistence type="predicted"/>
<dbReference type="EMBL" id="MU267746">
    <property type="protein sequence ID" value="KAH7909690.1"/>
    <property type="molecule type" value="Genomic_DNA"/>
</dbReference>
<organism evidence="1 2">
    <name type="scientific">Hygrophoropsis aurantiaca</name>
    <dbReference type="NCBI Taxonomy" id="72124"/>
    <lineage>
        <taxon>Eukaryota</taxon>
        <taxon>Fungi</taxon>
        <taxon>Dikarya</taxon>
        <taxon>Basidiomycota</taxon>
        <taxon>Agaricomycotina</taxon>
        <taxon>Agaricomycetes</taxon>
        <taxon>Agaricomycetidae</taxon>
        <taxon>Boletales</taxon>
        <taxon>Coniophorineae</taxon>
        <taxon>Hygrophoropsidaceae</taxon>
        <taxon>Hygrophoropsis</taxon>
    </lineage>
</organism>
<name>A0ACB8A8G7_9AGAM</name>
<comment type="caution">
    <text evidence="1">The sequence shown here is derived from an EMBL/GenBank/DDBJ whole genome shotgun (WGS) entry which is preliminary data.</text>
</comment>
<reference evidence="1" key="1">
    <citation type="journal article" date="2021" name="New Phytol.">
        <title>Evolutionary innovations through gain and loss of genes in the ectomycorrhizal Boletales.</title>
        <authorList>
            <person name="Wu G."/>
            <person name="Miyauchi S."/>
            <person name="Morin E."/>
            <person name="Kuo A."/>
            <person name="Drula E."/>
            <person name="Varga T."/>
            <person name="Kohler A."/>
            <person name="Feng B."/>
            <person name="Cao Y."/>
            <person name="Lipzen A."/>
            <person name="Daum C."/>
            <person name="Hundley H."/>
            <person name="Pangilinan J."/>
            <person name="Johnson J."/>
            <person name="Barry K."/>
            <person name="LaButti K."/>
            <person name="Ng V."/>
            <person name="Ahrendt S."/>
            <person name="Min B."/>
            <person name="Choi I.G."/>
            <person name="Park H."/>
            <person name="Plett J.M."/>
            <person name="Magnuson J."/>
            <person name="Spatafora J.W."/>
            <person name="Nagy L.G."/>
            <person name="Henrissat B."/>
            <person name="Grigoriev I.V."/>
            <person name="Yang Z.L."/>
            <person name="Xu J."/>
            <person name="Martin F.M."/>
        </authorList>
    </citation>
    <scope>NUCLEOTIDE SEQUENCE</scope>
    <source>
        <strain evidence="1">ATCC 28755</strain>
    </source>
</reference>
<protein>
    <submittedName>
        <fullName evidence="1">Uncharacterized protein</fullName>
    </submittedName>
</protein>